<gene>
    <name evidence="2" type="ORF">SISSUDRAFT_1068124</name>
</gene>
<feature type="compositionally biased region" description="Polar residues" evidence="1">
    <location>
        <begin position="10"/>
        <end position="23"/>
    </location>
</feature>
<evidence type="ECO:0000256" key="1">
    <source>
        <dbReference type="SAM" id="MobiDB-lite"/>
    </source>
</evidence>
<proteinExistence type="predicted"/>
<name>A0A165WF73_9AGAM</name>
<dbReference type="Proteomes" id="UP000076798">
    <property type="component" value="Unassembled WGS sequence"/>
</dbReference>
<feature type="compositionally biased region" description="Basic residues" evidence="1">
    <location>
        <begin position="135"/>
        <end position="144"/>
    </location>
</feature>
<evidence type="ECO:0000313" key="2">
    <source>
        <dbReference type="EMBL" id="KZT31083.1"/>
    </source>
</evidence>
<feature type="compositionally biased region" description="Polar residues" evidence="1">
    <location>
        <begin position="56"/>
        <end position="85"/>
    </location>
</feature>
<dbReference type="AlphaFoldDB" id="A0A165WF73"/>
<sequence length="243" mass="27343">MASADEYQSGGETSDDTTGSEPEQTAEELQEQIRRLQARATKKARQDKTTPRAPLQSITNGGSQITSTVNLNSHAAATQPASTRPITHDSENVNREGGTTIASQSASQKRKRGDSNGNVSDADENNPPSSSQQPSKKKKKKPKKTKQEQHEHSKFGLKFIKGTELASRKHSFMAMLWLEYPSETMNAKLDTTFNMLERFKDDDNRIQAQLHDMHDPELLDKIWLNHIKDPEWQEIVSVQQYLI</sequence>
<keyword evidence="3" id="KW-1185">Reference proteome</keyword>
<feature type="region of interest" description="Disordered" evidence="1">
    <location>
        <begin position="1"/>
        <end position="153"/>
    </location>
</feature>
<dbReference type="EMBL" id="KV428887">
    <property type="protein sequence ID" value="KZT31083.1"/>
    <property type="molecule type" value="Genomic_DNA"/>
</dbReference>
<evidence type="ECO:0000313" key="3">
    <source>
        <dbReference type="Proteomes" id="UP000076798"/>
    </source>
</evidence>
<protein>
    <submittedName>
        <fullName evidence="2">Uncharacterized protein</fullName>
    </submittedName>
</protein>
<accession>A0A165WF73</accession>
<organism evidence="2 3">
    <name type="scientific">Sistotremastrum suecicum HHB10207 ss-3</name>
    <dbReference type="NCBI Taxonomy" id="1314776"/>
    <lineage>
        <taxon>Eukaryota</taxon>
        <taxon>Fungi</taxon>
        <taxon>Dikarya</taxon>
        <taxon>Basidiomycota</taxon>
        <taxon>Agaricomycotina</taxon>
        <taxon>Agaricomycetes</taxon>
        <taxon>Sistotremastrales</taxon>
        <taxon>Sistotremastraceae</taxon>
        <taxon>Sistotremastrum</taxon>
    </lineage>
</organism>
<reference evidence="2 3" key="1">
    <citation type="journal article" date="2016" name="Mol. Biol. Evol.">
        <title>Comparative Genomics of Early-Diverging Mushroom-Forming Fungi Provides Insights into the Origins of Lignocellulose Decay Capabilities.</title>
        <authorList>
            <person name="Nagy L.G."/>
            <person name="Riley R."/>
            <person name="Tritt A."/>
            <person name="Adam C."/>
            <person name="Daum C."/>
            <person name="Floudas D."/>
            <person name="Sun H."/>
            <person name="Yadav J.S."/>
            <person name="Pangilinan J."/>
            <person name="Larsson K.H."/>
            <person name="Matsuura K."/>
            <person name="Barry K."/>
            <person name="Labutti K."/>
            <person name="Kuo R."/>
            <person name="Ohm R.A."/>
            <person name="Bhattacharya S.S."/>
            <person name="Shirouzu T."/>
            <person name="Yoshinaga Y."/>
            <person name="Martin F.M."/>
            <person name="Grigoriev I.V."/>
            <person name="Hibbett D.S."/>
        </authorList>
    </citation>
    <scope>NUCLEOTIDE SEQUENCE [LARGE SCALE GENOMIC DNA]</scope>
    <source>
        <strain evidence="2 3">HHB10207 ss-3</strain>
    </source>
</reference>